<evidence type="ECO:0000313" key="11">
    <source>
        <dbReference type="EMBL" id="ENW04237.1"/>
    </source>
</evidence>
<dbReference type="InterPro" id="IPR036038">
    <property type="entry name" value="Aminotransferase-like"/>
</dbReference>
<dbReference type="InterPro" id="IPR001544">
    <property type="entry name" value="Aminotrans_IV"/>
</dbReference>
<evidence type="ECO:0000256" key="10">
    <source>
        <dbReference type="NCBIfam" id="TIGR03461"/>
    </source>
</evidence>
<dbReference type="Gene3D" id="3.20.10.10">
    <property type="entry name" value="D-amino Acid Aminotransferase, subunit A, domain 2"/>
    <property type="match status" value="1"/>
</dbReference>
<dbReference type="NCBIfam" id="TIGR03461">
    <property type="entry name" value="pabC_Proteo"/>
    <property type="match status" value="1"/>
</dbReference>
<dbReference type="PANTHER" id="PTHR42743:SF2">
    <property type="entry name" value="AMINODEOXYCHORISMATE LYASE"/>
    <property type="match status" value="1"/>
</dbReference>
<evidence type="ECO:0000256" key="2">
    <source>
        <dbReference type="ARBA" id="ARBA00009320"/>
    </source>
</evidence>
<comment type="caution">
    <text evidence="11">The sequence shown here is derived from an EMBL/GenBank/DDBJ whole genome shotgun (WGS) entry which is preliminary data.</text>
</comment>
<dbReference type="GO" id="GO:0008153">
    <property type="term" value="P:4-aminobenzoate biosynthetic process"/>
    <property type="evidence" value="ECO:0007669"/>
    <property type="project" value="UniProtKB-UniRule"/>
</dbReference>
<dbReference type="SUPFAM" id="SSF56752">
    <property type="entry name" value="D-aminoacid aminotransferase-like PLP-dependent enzymes"/>
    <property type="match status" value="1"/>
</dbReference>
<gene>
    <name evidence="11" type="ORF">F934_02282</name>
</gene>
<dbReference type="InterPro" id="IPR050571">
    <property type="entry name" value="Class-IV_PLP-Dep_Aminotrnsfr"/>
</dbReference>
<organism evidence="11 12">
    <name type="scientific">Acinetobacter beijerinckii ANC 3835</name>
    <dbReference type="NCBI Taxonomy" id="1217649"/>
    <lineage>
        <taxon>Bacteria</taxon>
        <taxon>Pseudomonadati</taxon>
        <taxon>Pseudomonadota</taxon>
        <taxon>Gammaproteobacteria</taxon>
        <taxon>Moraxellales</taxon>
        <taxon>Moraxellaceae</taxon>
        <taxon>Acinetobacter</taxon>
    </lineage>
</organism>
<dbReference type="GO" id="GO:0005829">
    <property type="term" value="C:cytosol"/>
    <property type="evidence" value="ECO:0007669"/>
    <property type="project" value="TreeGrafter"/>
</dbReference>
<comment type="similarity">
    <text evidence="2">Belongs to the class-IV pyridoxal-phosphate-dependent aminotransferase family.</text>
</comment>
<evidence type="ECO:0000313" key="12">
    <source>
        <dbReference type="Proteomes" id="UP000018417"/>
    </source>
</evidence>
<dbReference type="InterPro" id="IPR043132">
    <property type="entry name" value="BCAT-like_C"/>
</dbReference>
<proteinExistence type="inferred from homology"/>
<evidence type="ECO:0000256" key="7">
    <source>
        <dbReference type="ARBA" id="ARBA00035633"/>
    </source>
</evidence>
<dbReference type="HOGENOM" id="CLU_020844_2_1_6"/>
<evidence type="ECO:0000256" key="4">
    <source>
        <dbReference type="ARBA" id="ARBA00022898"/>
    </source>
</evidence>
<dbReference type="EC" id="4.1.3.38" evidence="8 10"/>
<evidence type="ECO:0000256" key="5">
    <source>
        <dbReference type="ARBA" id="ARBA00022909"/>
    </source>
</evidence>
<dbReference type="PANTHER" id="PTHR42743">
    <property type="entry name" value="AMINO-ACID AMINOTRANSFERASE"/>
    <property type="match status" value="1"/>
</dbReference>
<dbReference type="GO" id="GO:0008696">
    <property type="term" value="F:4-amino-4-deoxychorismate lyase activity"/>
    <property type="evidence" value="ECO:0007669"/>
    <property type="project" value="UniProtKB-UniRule"/>
</dbReference>
<sequence>MGVFQTEFLIMQCYKNGQLIDSIPLLDRAFHYGDGCFTTARIFQGVFELKHLHLARLKVACQSLSLDADLSLIDESLEQLKQQNPTLNGTFKVVISRGEGDRGYSLPLHAADIYVWYYPRVMQVFQPEWIESGLLTHALGLNMPHLVGLKTLNRLEQVLLKQEADQQGWLEALVSDVQGYIVEGVSSNCFIRINDQWITPELRYNGVHGVMRATILSRMQQHDIQCEQRCIELNEIEHIQSLFFCNALHPMKAVIRFNRQALAQQPYLDLFNTLKLSQID</sequence>
<dbReference type="GO" id="GO:0030170">
    <property type="term" value="F:pyridoxal phosphate binding"/>
    <property type="evidence" value="ECO:0007669"/>
    <property type="project" value="InterPro"/>
</dbReference>
<name>N9E274_9GAMM</name>
<comment type="subunit">
    <text evidence="3">Homodimer.</text>
</comment>
<evidence type="ECO:0000256" key="6">
    <source>
        <dbReference type="ARBA" id="ARBA00023239"/>
    </source>
</evidence>
<dbReference type="InterPro" id="IPR043131">
    <property type="entry name" value="BCAT-like_N"/>
</dbReference>
<protein>
    <recommendedName>
        <fullName evidence="8 10">Aminodeoxychorismate lyase</fullName>
        <ecNumber evidence="8 10">4.1.3.38</ecNumber>
    </recommendedName>
</protein>
<comment type="catalytic activity">
    <reaction evidence="9">
        <text>4-amino-4-deoxychorismate = 4-aminobenzoate + pyruvate + H(+)</text>
        <dbReference type="Rhea" id="RHEA:16201"/>
        <dbReference type="ChEBI" id="CHEBI:15361"/>
        <dbReference type="ChEBI" id="CHEBI:15378"/>
        <dbReference type="ChEBI" id="CHEBI:17836"/>
        <dbReference type="ChEBI" id="CHEBI:58406"/>
        <dbReference type="EC" id="4.1.3.38"/>
    </reaction>
</comment>
<keyword evidence="5" id="KW-0289">Folate biosynthesis</keyword>
<evidence type="ECO:0000256" key="8">
    <source>
        <dbReference type="ARBA" id="ARBA00035676"/>
    </source>
</evidence>
<dbReference type="EMBL" id="APQK01000013">
    <property type="protein sequence ID" value="ENW04237.1"/>
    <property type="molecule type" value="Genomic_DNA"/>
</dbReference>
<dbReference type="Proteomes" id="UP000018417">
    <property type="component" value="Unassembled WGS sequence"/>
</dbReference>
<accession>N9E274</accession>
<dbReference type="InterPro" id="IPR017824">
    <property type="entry name" value="Aminodeoxychorismate_lyase_IV"/>
</dbReference>
<keyword evidence="4" id="KW-0663">Pyridoxal phosphate</keyword>
<reference evidence="11 12" key="1">
    <citation type="submission" date="2013-02" db="EMBL/GenBank/DDBJ databases">
        <title>The Genome Sequence of Acinetobacter beijerinckii ANC 3835.</title>
        <authorList>
            <consortium name="The Broad Institute Genome Sequencing Platform"/>
            <consortium name="The Broad Institute Genome Sequencing Center for Infectious Disease"/>
            <person name="Cerqueira G."/>
            <person name="Feldgarden M."/>
            <person name="Courvalin P."/>
            <person name="Perichon B."/>
            <person name="Grillot-Courvalin C."/>
            <person name="Clermont D."/>
            <person name="Rocha E."/>
            <person name="Yoon E.-J."/>
            <person name="Nemec A."/>
            <person name="Walker B."/>
            <person name="Young S.K."/>
            <person name="Zeng Q."/>
            <person name="Gargeya S."/>
            <person name="Fitzgerald M."/>
            <person name="Haas B."/>
            <person name="Abouelleil A."/>
            <person name="Alvarado L."/>
            <person name="Arachchi H.M."/>
            <person name="Berlin A.M."/>
            <person name="Chapman S.B."/>
            <person name="Dewar J."/>
            <person name="Goldberg J."/>
            <person name="Griggs A."/>
            <person name="Gujja S."/>
            <person name="Hansen M."/>
            <person name="Howarth C."/>
            <person name="Imamovic A."/>
            <person name="Larimer J."/>
            <person name="McCowan C."/>
            <person name="Murphy C."/>
            <person name="Neiman D."/>
            <person name="Pearson M."/>
            <person name="Priest M."/>
            <person name="Roberts A."/>
            <person name="Saif S."/>
            <person name="Shea T."/>
            <person name="Sisk P."/>
            <person name="Sykes S."/>
            <person name="Wortman J."/>
            <person name="Nusbaum C."/>
            <person name="Birren B."/>
        </authorList>
    </citation>
    <scope>NUCLEOTIDE SEQUENCE [LARGE SCALE GENOMIC DNA]</scope>
    <source>
        <strain evidence="11 12">ANC 3835</strain>
    </source>
</reference>
<comment type="pathway">
    <text evidence="7">Cofactor biosynthesis; tetrahydrofolate biosynthesis; 4-aminobenzoate from chorismate: step 2/2.</text>
</comment>
<dbReference type="PATRIC" id="fig|1217649.3.peg.2215"/>
<dbReference type="AlphaFoldDB" id="N9E274"/>
<evidence type="ECO:0000256" key="1">
    <source>
        <dbReference type="ARBA" id="ARBA00001933"/>
    </source>
</evidence>
<keyword evidence="6 11" id="KW-0456">Lyase</keyword>
<dbReference type="Pfam" id="PF01063">
    <property type="entry name" value="Aminotran_4"/>
    <property type="match status" value="1"/>
</dbReference>
<dbReference type="Gene3D" id="3.30.470.10">
    <property type="match status" value="1"/>
</dbReference>
<dbReference type="GO" id="GO:0046656">
    <property type="term" value="P:folic acid biosynthetic process"/>
    <property type="evidence" value="ECO:0007669"/>
    <property type="project" value="UniProtKB-KW"/>
</dbReference>
<evidence type="ECO:0000256" key="9">
    <source>
        <dbReference type="ARBA" id="ARBA00049529"/>
    </source>
</evidence>
<evidence type="ECO:0000256" key="3">
    <source>
        <dbReference type="ARBA" id="ARBA00011738"/>
    </source>
</evidence>
<comment type="cofactor">
    <cofactor evidence="1">
        <name>pyridoxal 5'-phosphate</name>
        <dbReference type="ChEBI" id="CHEBI:597326"/>
    </cofactor>
</comment>